<evidence type="ECO:0000256" key="3">
    <source>
        <dbReference type="ARBA" id="ARBA00022630"/>
    </source>
</evidence>
<dbReference type="SUPFAM" id="SSF54373">
    <property type="entry name" value="FAD-linked reductases, C-terminal domain"/>
    <property type="match status" value="1"/>
</dbReference>
<accession>A0A2U3I0Y8</accession>
<evidence type="ECO:0000256" key="5">
    <source>
        <dbReference type="RuleBase" id="RU003968"/>
    </source>
</evidence>
<comment type="cofactor">
    <cofactor evidence="1">
        <name>FAD</name>
        <dbReference type="ChEBI" id="CHEBI:57692"/>
    </cofactor>
</comment>
<dbReference type="Gene3D" id="3.50.50.60">
    <property type="entry name" value="FAD/NAD(P)-binding domain"/>
    <property type="match status" value="1"/>
</dbReference>
<reference evidence="8" key="1">
    <citation type="submission" date="2018-01" db="EMBL/GenBank/DDBJ databases">
        <authorList>
            <person name="Peeters C."/>
        </authorList>
    </citation>
    <scope>NUCLEOTIDE SEQUENCE [LARGE SCALE GENOMIC DNA]</scope>
</reference>
<keyword evidence="3 5" id="KW-0285">Flavoprotein</keyword>
<dbReference type="AlphaFoldDB" id="A0A2U3I0Y8"/>
<evidence type="ECO:0000256" key="2">
    <source>
        <dbReference type="ARBA" id="ARBA00010790"/>
    </source>
</evidence>
<evidence type="ECO:0000313" key="8">
    <source>
        <dbReference type="Proteomes" id="UP000238169"/>
    </source>
</evidence>
<dbReference type="GO" id="GO:0050660">
    <property type="term" value="F:flavin adenine dinucleotide binding"/>
    <property type="evidence" value="ECO:0007669"/>
    <property type="project" value="InterPro"/>
</dbReference>
<dbReference type="InterPro" id="IPR036188">
    <property type="entry name" value="FAD/NAD-bd_sf"/>
</dbReference>
<dbReference type="Pfam" id="PF05199">
    <property type="entry name" value="GMC_oxred_C"/>
    <property type="match status" value="1"/>
</dbReference>
<keyword evidence="8" id="KW-1185">Reference proteome</keyword>
<dbReference type="GO" id="GO:0016614">
    <property type="term" value="F:oxidoreductase activity, acting on CH-OH group of donors"/>
    <property type="evidence" value="ECO:0007669"/>
    <property type="project" value="InterPro"/>
</dbReference>
<evidence type="ECO:0000259" key="6">
    <source>
        <dbReference type="PROSITE" id="PS00623"/>
    </source>
</evidence>
<dbReference type="EMBL" id="OGTP01000002">
    <property type="protein sequence ID" value="SPB13769.1"/>
    <property type="molecule type" value="Genomic_DNA"/>
</dbReference>
<sequence>MNSPQRNSHSTRVAAEYDYIVIGAGSAGCAVAARLAEDSSATVALLEAGPDDHHFSVWTPIGLAATVPKAGPRNYGYYSIAQPGLDGRPSYQPRGRGLGGSSSINGMIYIRGHRRDYDEWAALGCDGWAYSDVLPYFVRNERNQRWIAGGDDHLHGGAGPQHVADARSLNPFSRRFVAAALQAGLPLNHDFNGEEQEGAGLYQFTQYQGERWNAARAYLHDGNPADKSLSGGRRNLAVLTHAQALRLVFEGKRATGIVISRGGQVQTLRARREIIVSAGVFNSPQLLMASGIGPAAHLRDLNIDVVHDLPGVGENLQDHLDIAINKQVKSLDLYGHSTAGFLRLAREILRYRRDRTGMVSSNFVEAGAFVKSRPELPVPDVQLAFVLALIGNRNMEKRSKLGHGFACHACVLRPKSRGTVRLNSPDMRDVPLIDPRFLSEEADMETMVAGVKIIRRIFAQRALAEIGGKELLTDDFGADDSNEEAIRAFIRSHADSIYHPIGTCRMGRDDMAVVDPTLRVHGIDGLRVVDASIMPTLIGGNTHAPAMMIGEKAADMIRMSNRVTATVHAAESGTAETC</sequence>
<name>A0A2U3I0Y8_9BURK</name>
<dbReference type="Pfam" id="PF00732">
    <property type="entry name" value="GMC_oxred_N"/>
    <property type="match status" value="1"/>
</dbReference>
<protein>
    <submittedName>
        <fullName evidence="7">Choline dehydrogenase</fullName>
    </submittedName>
</protein>
<dbReference type="PROSITE" id="PS51257">
    <property type="entry name" value="PROKAR_LIPOPROTEIN"/>
    <property type="match status" value="1"/>
</dbReference>
<evidence type="ECO:0000256" key="1">
    <source>
        <dbReference type="ARBA" id="ARBA00001974"/>
    </source>
</evidence>
<dbReference type="Proteomes" id="UP000238169">
    <property type="component" value="Unassembled WGS sequence"/>
</dbReference>
<organism evidence="7 8">
    <name type="scientific">Caballeronia novacaledonica</name>
    <dbReference type="NCBI Taxonomy" id="1544861"/>
    <lineage>
        <taxon>Bacteria</taxon>
        <taxon>Pseudomonadati</taxon>
        <taxon>Pseudomonadota</taxon>
        <taxon>Betaproteobacteria</taxon>
        <taxon>Burkholderiales</taxon>
        <taxon>Burkholderiaceae</taxon>
        <taxon>Caballeronia</taxon>
    </lineage>
</organism>
<dbReference type="RefSeq" id="WP_106853512.1">
    <property type="nucleotide sequence ID" value="NZ_OGTP01000002.1"/>
</dbReference>
<comment type="similarity">
    <text evidence="2 5">Belongs to the GMC oxidoreductase family.</text>
</comment>
<feature type="domain" description="Glucose-methanol-choline oxidoreductase N-terminal" evidence="6">
    <location>
        <begin position="95"/>
        <end position="118"/>
    </location>
</feature>
<dbReference type="OrthoDB" id="9785276at2"/>
<dbReference type="InterPro" id="IPR000172">
    <property type="entry name" value="GMC_OxRdtase_N"/>
</dbReference>
<evidence type="ECO:0000256" key="4">
    <source>
        <dbReference type="ARBA" id="ARBA00022827"/>
    </source>
</evidence>
<proteinExistence type="inferred from homology"/>
<dbReference type="InterPro" id="IPR012132">
    <property type="entry name" value="GMC_OxRdtase"/>
</dbReference>
<gene>
    <name evidence="7" type="ORF">NOV72_01033</name>
</gene>
<dbReference type="Gene3D" id="3.30.410.40">
    <property type="match status" value="1"/>
</dbReference>
<dbReference type="PROSITE" id="PS00623">
    <property type="entry name" value="GMC_OXRED_1"/>
    <property type="match status" value="1"/>
</dbReference>
<dbReference type="InterPro" id="IPR007867">
    <property type="entry name" value="GMC_OxRtase_C"/>
</dbReference>
<dbReference type="PIRSF" id="PIRSF000137">
    <property type="entry name" value="Alcohol_oxidase"/>
    <property type="match status" value="1"/>
</dbReference>
<dbReference type="PANTHER" id="PTHR11552:SF147">
    <property type="entry name" value="CHOLINE DEHYDROGENASE, MITOCHONDRIAL"/>
    <property type="match status" value="1"/>
</dbReference>
<keyword evidence="4 5" id="KW-0274">FAD</keyword>
<dbReference type="SUPFAM" id="SSF51905">
    <property type="entry name" value="FAD/NAD(P)-binding domain"/>
    <property type="match status" value="1"/>
</dbReference>
<dbReference type="PANTHER" id="PTHR11552">
    <property type="entry name" value="GLUCOSE-METHANOL-CHOLINE GMC OXIDOREDUCTASE"/>
    <property type="match status" value="1"/>
</dbReference>
<evidence type="ECO:0000313" key="7">
    <source>
        <dbReference type="EMBL" id="SPB13769.1"/>
    </source>
</evidence>